<sequence>MGEQHPLVVVHSPGLAGRRVTVNGEYVGRAHRPRELRTLLRREGIDTSEIRLDDPKVIEWRGGGPEVWPT</sequence>
<dbReference type="Proteomes" id="UP001057702">
    <property type="component" value="Unassembled WGS sequence"/>
</dbReference>
<dbReference type="RefSeq" id="WP_255918289.1">
    <property type="nucleotide sequence ID" value="NZ_JANFNG010000001.1"/>
</dbReference>
<evidence type="ECO:0000313" key="2">
    <source>
        <dbReference type="Proteomes" id="UP001057702"/>
    </source>
</evidence>
<organism evidence="1 2">
    <name type="scientific">Streptomyces humicola</name>
    <dbReference type="NCBI Taxonomy" id="2953240"/>
    <lineage>
        <taxon>Bacteria</taxon>
        <taxon>Bacillati</taxon>
        <taxon>Actinomycetota</taxon>
        <taxon>Actinomycetes</taxon>
        <taxon>Kitasatosporales</taxon>
        <taxon>Streptomycetaceae</taxon>
        <taxon>Streptomyces</taxon>
    </lineage>
</organism>
<gene>
    <name evidence="1" type="ORF">NGB36_02205</name>
</gene>
<name>A0ABT1PP34_9ACTN</name>
<proteinExistence type="predicted"/>
<dbReference type="EMBL" id="JANFNG010000001">
    <property type="protein sequence ID" value="MCQ4079443.1"/>
    <property type="molecule type" value="Genomic_DNA"/>
</dbReference>
<reference evidence="1" key="1">
    <citation type="submission" date="2022-06" db="EMBL/GenBank/DDBJ databases">
        <title>Draft genome sequence of Streptomyces sp. RB6PN25 isolated from peat swamp forest in Thailand.</title>
        <authorList>
            <person name="Duangmal K."/>
            <person name="Klaysubun C."/>
        </authorList>
    </citation>
    <scope>NUCLEOTIDE SEQUENCE</scope>
    <source>
        <strain evidence="1">RB6PN25</strain>
    </source>
</reference>
<keyword evidence="2" id="KW-1185">Reference proteome</keyword>
<protein>
    <submittedName>
        <fullName evidence="1">Uncharacterized protein</fullName>
    </submittedName>
</protein>
<comment type="caution">
    <text evidence="1">The sequence shown here is derived from an EMBL/GenBank/DDBJ whole genome shotgun (WGS) entry which is preliminary data.</text>
</comment>
<accession>A0ABT1PP34</accession>
<evidence type="ECO:0000313" key="1">
    <source>
        <dbReference type="EMBL" id="MCQ4079443.1"/>
    </source>
</evidence>